<dbReference type="FunFam" id="3.40.50.1000:FF:000054">
    <property type="entry name" value="alpha,alpha-trehalose-phosphate synthase [UDP-forming] 6"/>
    <property type="match status" value="1"/>
</dbReference>
<dbReference type="SUPFAM" id="SSF56784">
    <property type="entry name" value="HAD-like"/>
    <property type="match status" value="1"/>
</dbReference>
<dbReference type="InterPro" id="IPR006379">
    <property type="entry name" value="HAD-SF_hydro_IIB"/>
</dbReference>
<keyword evidence="6" id="KW-1185">Reference proteome</keyword>
<dbReference type="CDD" id="cd03788">
    <property type="entry name" value="GT20_TPS"/>
    <property type="match status" value="1"/>
</dbReference>
<reference evidence="5 6" key="1">
    <citation type="journal article" date="2021" name="bioRxiv">
        <title>The Gossypium anomalum genome as a resource for cotton improvement and evolutionary analysis of hybrid incompatibility.</title>
        <authorList>
            <person name="Grover C.E."/>
            <person name="Yuan D."/>
            <person name="Arick M.A."/>
            <person name="Miller E.R."/>
            <person name="Hu G."/>
            <person name="Peterson D.G."/>
            <person name="Wendel J.F."/>
            <person name="Udall J.A."/>
        </authorList>
    </citation>
    <scope>NUCLEOTIDE SEQUENCE [LARGE SCALE GENOMIC DNA]</scope>
    <source>
        <strain evidence="5">JFW-Udall</strain>
        <tissue evidence="5">Leaf</tissue>
    </source>
</reference>
<evidence type="ECO:0000256" key="3">
    <source>
        <dbReference type="ARBA" id="ARBA00022676"/>
    </source>
</evidence>
<dbReference type="Proteomes" id="UP000701853">
    <property type="component" value="Chromosome 8"/>
</dbReference>
<dbReference type="Gene3D" id="3.30.70.1020">
    <property type="entry name" value="Trehalose-6-phosphate phosphatase related protein, domain 2"/>
    <property type="match status" value="1"/>
</dbReference>
<keyword evidence="4" id="KW-0808">Transferase</keyword>
<proteinExistence type="inferred from homology"/>
<name>A0A8J5YB27_9ROSI</name>
<comment type="similarity">
    <text evidence="1">In the N-terminal section; belongs to the glycosyltransferase 20 family.</text>
</comment>
<evidence type="ECO:0000313" key="5">
    <source>
        <dbReference type="EMBL" id="KAG8485763.1"/>
    </source>
</evidence>
<evidence type="ECO:0008006" key="7">
    <source>
        <dbReference type="Google" id="ProtNLM"/>
    </source>
</evidence>
<dbReference type="InterPro" id="IPR036412">
    <property type="entry name" value="HAD-like_sf"/>
</dbReference>
<dbReference type="PANTHER" id="PTHR10788:SF46">
    <property type="entry name" value="ALPHA,ALPHA-TREHALOSE-PHOSPHATE SYNTHASE [UDP-FORMING] 11-RELATED"/>
    <property type="match status" value="1"/>
</dbReference>
<dbReference type="EMBL" id="JAHUZN010000008">
    <property type="protein sequence ID" value="KAG8485763.1"/>
    <property type="molecule type" value="Genomic_DNA"/>
</dbReference>
<keyword evidence="3" id="KW-0328">Glycosyltransferase</keyword>
<dbReference type="InterPro" id="IPR003337">
    <property type="entry name" value="Trehalose_PPase"/>
</dbReference>
<dbReference type="SUPFAM" id="SSF53756">
    <property type="entry name" value="UDP-Glycosyltransferase/glycogen phosphorylase"/>
    <property type="match status" value="1"/>
</dbReference>
<evidence type="ECO:0000256" key="4">
    <source>
        <dbReference type="ARBA" id="ARBA00022679"/>
    </source>
</evidence>
<protein>
    <recommendedName>
        <fullName evidence="7">Alpha,alpha-trehalose-phosphate synthase [UDP-forming] 11</fullName>
    </recommendedName>
</protein>
<evidence type="ECO:0000313" key="6">
    <source>
        <dbReference type="Proteomes" id="UP000701853"/>
    </source>
</evidence>
<dbReference type="GO" id="GO:0016757">
    <property type="term" value="F:glycosyltransferase activity"/>
    <property type="evidence" value="ECO:0007669"/>
    <property type="project" value="UniProtKB-KW"/>
</dbReference>
<comment type="similarity">
    <text evidence="2">In the C-terminal section; belongs to the trehalose phosphatase family.</text>
</comment>
<dbReference type="GO" id="GO:0005829">
    <property type="term" value="C:cytosol"/>
    <property type="evidence" value="ECO:0007669"/>
    <property type="project" value="TreeGrafter"/>
</dbReference>
<dbReference type="InterPro" id="IPR001830">
    <property type="entry name" value="Glyco_trans_20"/>
</dbReference>
<comment type="caution">
    <text evidence="5">The sequence shown here is derived from an EMBL/GenBank/DDBJ whole genome shotgun (WGS) entry which is preliminary data.</text>
</comment>
<dbReference type="NCBIfam" id="TIGR00685">
    <property type="entry name" value="T6PP"/>
    <property type="match status" value="1"/>
</dbReference>
<accession>A0A8J5YB27</accession>
<dbReference type="Pfam" id="PF02358">
    <property type="entry name" value="Trehalose_PPase"/>
    <property type="match status" value="1"/>
</dbReference>
<dbReference type="InterPro" id="IPR023214">
    <property type="entry name" value="HAD_sf"/>
</dbReference>
<dbReference type="PANTHER" id="PTHR10788">
    <property type="entry name" value="TREHALOSE-6-PHOSPHATE SYNTHASE"/>
    <property type="match status" value="1"/>
</dbReference>
<dbReference type="FunFam" id="3.30.70.1020:FF:000002">
    <property type="entry name" value="Trehalose-6-phosphate synthase 2"/>
    <property type="match status" value="1"/>
</dbReference>
<dbReference type="CDD" id="cd01627">
    <property type="entry name" value="HAD_TPP"/>
    <property type="match status" value="1"/>
</dbReference>
<evidence type="ECO:0000256" key="1">
    <source>
        <dbReference type="ARBA" id="ARBA00005409"/>
    </source>
</evidence>
<dbReference type="GO" id="GO:0005992">
    <property type="term" value="P:trehalose biosynthetic process"/>
    <property type="evidence" value="ECO:0007669"/>
    <property type="project" value="InterPro"/>
</dbReference>
<gene>
    <name evidence="5" type="ORF">CXB51_019101</name>
</gene>
<dbReference type="Gene3D" id="3.40.50.2000">
    <property type="entry name" value="Glycogen Phosphorylase B"/>
    <property type="match status" value="2"/>
</dbReference>
<dbReference type="OrthoDB" id="755951at2759"/>
<dbReference type="Pfam" id="PF00982">
    <property type="entry name" value="Glyco_transf_20"/>
    <property type="match status" value="1"/>
</dbReference>
<sequence>MFVQNFTYGVGFLRLKHDQLNLLSTDDFRVMNRIPRVMKVSGVISDFGEDQQAMPRKRVIIVSNQLPLRAWRDSVSNEWCFEFDENDLLALLRDAFPPDTEVRYVGTLKADVDTADQEEVAQVLHDKFSCETIFLPVDMRNEFYHGFCKHYLWPLFHYMMPMTGNDGGRFDRSQWMAYVSANRIFADKVLEVTDRDDEDEDHVWVHDYHLMALPTFLRRRSNRVKLGFFLHSPFPSSDMYKTLPVRDEILRALLNCDLIGFHTFDYARHFLSSCRRILGLHSESNRGHIALEYYGRTVTIKILPAGIHMGQLESMMSEESTLRMAKELKHKYEGKIMMVGVDDLDLFKGIPQKFSAMGELLETNQELRGKVVLVQITNPARSLGRDVQQLLDEANSIAKEVNNKYGEAGYQPIVFLKGPVTTQEKLAYYAVAEFCVVTPVRDGMNLVPYKYTVCRQGCPALDKALGVDENSPPKNSVIIVSEFIGCSPSLSGAIRVNPWNIDEMANAMYRAIDLSETEKHLRHEKHYKYISSHDVAYWARSFDQDLVRACRDHYHKRYWRVGLGLAFRLVALEPNFRKLLGDTLNSAYKITSSRLILLDYDGTMMPPTSVNKGPSHEVISVLNRLCDDPKNIVFIVSGRDRDTLSKWFSSCEKLGIAAEHGYFTRWTRDSAWETYRSVDLSWKEVVEPIMQLYMEATDGSCIENKESAVVWHHQDADPDFGLFQAKELHDHLENVLANEPVVVKRGQHIVEVKPQGLSKGIVAENLMSSMRNKGKSPDFLLCIGDDRSDEDMFESIARSSANPTLPAIAEIFACTVGQKPSMAKYYVDDIVEVIGLLRGIPEATVQPN</sequence>
<dbReference type="AlphaFoldDB" id="A0A8J5YB27"/>
<organism evidence="5 6">
    <name type="scientific">Gossypium anomalum</name>
    <dbReference type="NCBI Taxonomy" id="47600"/>
    <lineage>
        <taxon>Eukaryota</taxon>
        <taxon>Viridiplantae</taxon>
        <taxon>Streptophyta</taxon>
        <taxon>Embryophyta</taxon>
        <taxon>Tracheophyta</taxon>
        <taxon>Spermatophyta</taxon>
        <taxon>Magnoliopsida</taxon>
        <taxon>eudicotyledons</taxon>
        <taxon>Gunneridae</taxon>
        <taxon>Pentapetalae</taxon>
        <taxon>rosids</taxon>
        <taxon>malvids</taxon>
        <taxon>Malvales</taxon>
        <taxon>Malvaceae</taxon>
        <taxon>Malvoideae</taxon>
        <taxon>Gossypium</taxon>
    </lineage>
</organism>
<dbReference type="FunFam" id="3.40.50.2000:FF:000010">
    <property type="entry name" value="Alpha,alpha-trehalose-phosphate synthase"/>
    <property type="match status" value="1"/>
</dbReference>
<dbReference type="FunFam" id="3.40.50.1000:FF:000052">
    <property type="entry name" value="Alpha,alpha-trehalose-phosphate synthase [UDP-forming] 6"/>
    <property type="match status" value="1"/>
</dbReference>
<dbReference type="Gene3D" id="3.40.50.1000">
    <property type="entry name" value="HAD superfamily/HAD-like"/>
    <property type="match status" value="1"/>
</dbReference>
<dbReference type="FunFam" id="3.40.50.2000:FF:000079">
    <property type="entry name" value="Trehalose-6-phosphate synthase 8"/>
    <property type="match status" value="1"/>
</dbReference>
<dbReference type="GO" id="GO:0004805">
    <property type="term" value="F:trehalose-phosphatase activity"/>
    <property type="evidence" value="ECO:0007669"/>
    <property type="project" value="TreeGrafter"/>
</dbReference>
<evidence type="ECO:0000256" key="2">
    <source>
        <dbReference type="ARBA" id="ARBA00006330"/>
    </source>
</evidence>
<dbReference type="NCBIfam" id="TIGR01484">
    <property type="entry name" value="HAD-SF-IIB"/>
    <property type="match status" value="1"/>
</dbReference>